<gene>
    <name evidence="1" type="ORF">MCHUDSM44219_05749</name>
</gene>
<dbReference type="Proteomes" id="UP000036176">
    <property type="component" value="Unassembled WGS sequence"/>
</dbReference>
<dbReference type="RefSeq" id="WP_109778032.1">
    <property type="nucleotide sequence ID" value="NZ_JYNX01000096.1"/>
</dbReference>
<reference evidence="1 2" key="1">
    <citation type="journal article" date="2015" name="Genome Biol. Evol.">
        <title>Characterization of Three Mycobacterium spp. with Potential Use in Bioremediation by Genome Sequencing and Comparative Genomics.</title>
        <authorList>
            <person name="Das S."/>
            <person name="Pettersson B.M."/>
            <person name="Behra P.R."/>
            <person name="Ramesh M."/>
            <person name="Dasgupta S."/>
            <person name="Bhattacharya A."/>
            <person name="Kirsebom L.A."/>
        </authorList>
    </citation>
    <scope>NUCLEOTIDE SEQUENCE [LARGE SCALE GENOMIC DNA]</scope>
    <source>
        <strain evidence="1 2">DSM 44219</strain>
    </source>
</reference>
<evidence type="ECO:0000313" key="1">
    <source>
        <dbReference type="EMBL" id="KMO66814.1"/>
    </source>
</evidence>
<sequence length="142" mass="15251">MTSSDPAPTPAPAHSALVDAYRVCETLPLVGGLFSRGRREAQAVLSLLVTAVIDELDLTAIVRDRVSKEAIDAVIARIDLVGLAEQVIDGVNLPAIIRESTSTVTADVMTDVRTQGERADDAVSGFVDRVLGRRQGFRDRPR</sequence>
<proteinExistence type="predicted"/>
<accession>A0A0J6V9D0</accession>
<organism evidence="1 2">
    <name type="scientific">Mycolicibacterium chubuense</name>
    <name type="common">Mycobacterium chubuense</name>
    <dbReference type="NCBI Taxonomy" id="1800"/>
    <lineage>
        <taxon>Bacteria</taxon>
        <taxon>Bacillati</taxon>
        <taxon>Actinomycetota</taxon>
        <taxon>Actinomycetes</taxon>
        <taxon>Mycobacteriales</taxon>
        <taxon>Mycobacteriaceae</taxon>
        <taxon>Mycolicibacterium</taxon>
    </lineage>
</organism>
<comment type="caution">
    <text evidence="1">The sequence shown here is derived from an EMBL/GenBank/DDBJ whole genome shotgun (WGS) entry which is preliminary data.</text>
</comment>
<dbReference type="EMBL" id="JYNX01000096">
    <property type="protein sequence ID" value="KMO66814.1"/>
    <property type="molecule type" value="Genomic_DNA"/>
</dbReference>
<name>A0A0J6V9D0_MYCCU</name>
<protein>
    <submittedName>
        <fullName evidence="1">Uncharacterized protein</fullName>
    </submittedName>
</protein>
<dbReference type="PATRIC" id="fig|1800.3.peg.5797"/>
<dbReference type="AlphaFoldDB" id="A0A0J6V9D0"/>
<evidence type="ECO:0000313" key="2">
    <source>
        <dbReference type="Proteomes" id="UP000036176"/>
    </source>
</evidence>
<keyword evidence="2" id="KW-1185">Reference proteome</keyword>
<dbReference type="OrthoDB" id="4871005at2"/>